<reference evidence="3 4" key="1">
    <citation type="submission" date="2020-10" db="EMBL/GenBank/DDBJ databases">
        <title>Pygocentrus nattereri (red-bellied piranha) genome, fPygNat1, primary haplotype.</title>
        <authorList>
            <person name="Myers G."/>
            <person name="Meyer A."/>
            <person name="Karagic N."/>
            <person name="Pippel M."/>
            <person name="Winkler S."/>
            <person name="Tracey A."/>
            <person name="Wood J."/>
            <person name="Formenti G."/>
            <person name="Howe K."/>
            <person name="Fedrigo O."/>
            <person name="Jarvis E.D."/>
        </authorList>
    </citation>
    <scope>NUCLEOTIDE SEQUENCE [LARGE SCALE GENOMIC DNA]</scope>
</reference>
<dbReference type="GeneTree" id="ENSGT00980000200273"/>
<name>A0AAR2IQ71_PYGNA</name>
<dbReference type="Pfam" id="PF14916">
    <property type="entry name" value="CCDC92"/>
    <property type="match status" value="1"/>
</dbReference>
<evidence type="ECO:0000259" key="2">
    <source>
        <dbReference type="Pfam" id="PF14916"/>
    </source>
</evidence>
<keyword evidence="4" id="KW-1185">Reference proteome</keyword>
<dbReference type="InterPro" id="IPR040370">
    <property type="entry name" value="CCDC74A/CCDC74B/CCDC92"/>
</dbReference>
<evidence type="ECO:0000313" key="3">
    <source>
        <dbReference type="Ensembl" id="ENSPNAP00000041850.1"/>
    </source>
</evidence>
<dbReference type="PANTHER" id="PTHR14882">
    <property type="entry name" value="COILED-COIL DOMAIN-CONTAINING 74A"/>
    <property type="match status" value="1"/>
</dbReference>
<proteinExistence type="predicted"/>
<protein>
    <recommendedName>
        <fullName evidence="2">CCDC92/74 N-terminal domain-containing protein</fullName>
    </recommendedName>
</protein>
<sequence length="60" mass="6818">MDTSTLAQQVENVERNIAFLQKEHQVLLTGLCLEIRQLKKRCNGLSLPLSRGLEVRELAL</sequence>
<evidence type="ECO:0000256" key="1">
    <source>
        <dbReference type="ARBA" id="ARBA00023054"/>
    </source>
</evidence>
<reference evidence="3" key="3">
    <citation type="submission" date="2025-09" db="UniProtKB">
        <authorList>
            <consortium name="Ensembl"/>
        </authorList>
    </citation>
    <scope>IDENTIFICATION</scope>
</reference>
<dbReference type="Proteomes" id="UP001501920">
    <property type="component" value="Chromosome 16"/>
</dbReference>
<accession>A0AAR2IQ71</accession>
<dbReference type="AlphaFoldDB" id="A0AAR2IQ71"/>
<evidence type="ECO:0000313" key="4">
    <source>
        <dbReference type="Proteomes" id="UP001501920"/>
    </source>
</evidence>
<organism evidence="3 4">
    <name type="scientific">Pygocentrus nattereri</name>
    <name type="common">Red-bellied piranha</name>
    <dbReference type="NCBI Taxonomy" id="42514"/>
    <lineage>
        <taxon>Eukaryota</taxon>
        <taxon>Metazoa</taxon>
        <taxon>Chordata</taxon>
        <taxon>Craniata</taxon>
        <taxon>Vertebrata</taxon>
        <taxon>Euteleostomi</taxon>
        <taxon>Actinopterygii</taxon>
        <taxon>Neopterygii</taxon>
        <taxon>Teleostei</taxon>
        <taxon>Ostariophysi</taxon>
        <taxon>Characiformes</taxon>
        <taxon>Characoidei</taxon>
        <taxon>Pygocentrus</taxon>
    </lineage>
</organism>
<dbReference type="Ensembl" id="ENSPNAT00000055285.1">
    <property type="protein sequence ID" value="ENSPNAP00000041850.1"/>
    <property type="gene ID" value="ENSPNAG00000032495.1"/>
</dbReference>
<dbReference type="PANTHER" id="PTHR14882:SF3">
    <property type="entry name" value="COILED-COIL DOMAIN CONTAINING 92B"/>
    <property type="match status" value="1"/>
</dbReference>
<keyword evidence="1" id="KW-0175">Coiled coil</keyword>
<dbReference type="InterPro" id="IPR039496">
    <property type="entry name" value="CCDC92/74_N"/>
</dbReference>
<reference evidence="3" key="2">
    <citation type="submission" date="2025-08" db="UniProtKB">
        <authorList>
            <consortium name="Ensembl"/>
        </authorList>
    </citation>
    <scope>IDENTIFICATION</scope>
</reference>
<feature type="domain" description="CCDC92/74 N-terminal" evidence="2">
    <location>
        <begin position="8"/>
        <end position="47"/>
    </location>
</feature>